<reference evidence="1" key="2">
    <citation type="submission" date="2023-01" db="EMBL/GenBank/DDBJ databases">
        <authorList>
            <person name="Petersen C."/>
        </authorList>
    </citation>
    <scope>NUCLEOTIDE SEQUENCE</scope>
    <source>
        <strain evidence="1">IBT 15450</strain>
    </source>
</reference>
<protein>
    <submittedName>
        <fullName evidence="1">Uncharacterized protein</fullName>
    </submittedName>
</protein>
<accession>A0AAD6N5B7</accession>
<reference evidence="1" key="1">
    <citation type="journal article" date="2023" name="IMA Fungus">
        <title>Comparative genomic study of the Penicillium genus elucidates a diverse pangenome and 15 lateral gene transfer events.</title>
        <authorList>
            <person name="Petersen C."/>
            <person name="Sorensen T."/>
            <person name="Nielsen M.R."/>
            <person name="Sondergaard T.E."/>
            <person name="Sorensen J.L."/>
            <person name="Fitzpatrick D.A."/>
            <person name="Frisvad J.C."/>
            <person name="Nielsen K.L."/>
        </authorList>
    </citation>
    <scope>NUCLEOTIDE SEQUENCE</scope>
    <source>
        <strain evidence="1">IBT 15450</strain>
    </source>
</reference>
<dbReference type="AlphaFoldDB" id="A0AAD6N5B7"/>
<dbReference type="Proteomes" id="UP001219568">
    <property type="component" value="Unassembled WGS sequence"/>
</dbReference>
<evidence type="ECO:0000313" key="1">
    <source>
        <dbReference type="EMBL" id="KAJ6030909.1"/>
    </source>
</evidence>
<gene>
    <name evidence="1" type="ORF">N7460_011175</name>
</gene>
<organism evidence="1 2">
    <name type="scientific">Penicillium canescens</name>
    <dbReference type="NCBI Taxonomy" id="5083"/>
    <lineage>
        <taxon>Eukaryota</taxon>
        <taxon>Fungi</taxon>
        <taxon>Dikarya</taxon>
        <taxon>Ascomycota</taxon>
        <taxon>Pezizomycotina</taxon>
        <taxon>Eurotiomycetes</taxon>
        <taxon>Eurotiomycetidae</taxon>
        <taxon>Eurotiales</taxon>
        <taxon>Aspergillaceae</taxon>
        <taxon>Penicillium</taxon>
    </lineage>
</organism>
<dbReference type="EMBL" id="JAQJZL010000014">
    <property type="protein sequence ID" value="KAJ6030909.1"/>
    <property type="molecule type" value="Genomic_DNA"/>
</dbReference>
<name>A0AAD6N5B7_PENCN</name>
<sequence>MAKAILNIAFPPFDFSDASFRGDVAGSRPGINGLSWVELVCTIRNLSLAPYRPGMYRGRKGLTNGMVASNLVAVRVLGPPWEHGRVLRHLGEFHEMIGSVQTHDGALRIDNAKCQGFSERRRKRGEGERRAETLRGD</sequence>
<evidence type="ECO:0000313" key="2">
    <source>
        <dbReference type="Proteomes" id="UP001219568"/>
    </source>
</evidence>
<proteinExistence type="predicted"/>
<comment type="caution">
    <text evidence="1">The sequence shown here is derived from an EMBL/GenBank/DDBJ whole genome shotgun (WGS) entry which is preliminary data.</text>
</comment>
<keyword evidence="2" id="KW-1185">Reference proteome</keyword>